<keyword evidence="1" id="KW-0597">Phosphoprotein</keyword>
<evidence type="ECO:0000259" key="4">
    <source>
        <dbReference type="Pfam" id="PF14682"/>
    </source>
</evidence>
<dbReference type="Proteomes" id="UP000284219">
    <property type="component" value="Unassembled WGS sequence"/>
</dbReference>
<dbReference type="SUPFAM" id="SSF55890">
    <property type="entry name" value="Sporulation response regulatory protein Spo0B"/>
    <property type="match status" value="1"/>
</dbReference>
<keyword evidence="2" id="KW-0808">Transferase</keyword>
<evidence type="ECO:0000313" key="6">
    <source>
        <dbReference type="EMBL" id="RKD23907.1"/>
    </source>
</evidence>
<evidence type="ECO:0008006" key="8">
    <source>
        <dbReference type="Google" id="ProtNLM"/>
    </source>
</evidence>
<dbReference type="InterPro" id="IPR037100">
    <property type="entry name" value="Spo0B_C_sf"/>
</dbReference>
<dbReference type="RefSeq" id="WP_120189137.1">
    <property type="nucleotide sequence ID" value="NZ_MCHY01000008.1"/>
</dbReference>
<feature type="domain" description="SpoOB alpha-helical" evidence="5">
    <location>
        <begin position="14"/>
        <end position="67"/>
    </location>
</feature>
<protein>
    <recommendedName>
        <fullName evidence="8">SpoOB alpha-helical domain-containing protein</fullName>
    </recommendedName>
</protein>
<evidence type="ECO:0000256" key="1">
    <source>
        <dbReference type="ARBA" id="ARBA00022553"/>
    </source>
</evidence>
<sequence>MESKRSIDNSIQEEQQKFLTTLSLLRHDLLNHFQVVLGYLKLQRYDLCEEYIMRVTENANNDSRISSLGISPLVAYLLTYNALHPELKLEVEVPEIVNLARLPEENQQQISQLVIGVVESYQQHGLFNQGQPNTLVVVIKSLDQKLYISAEYEGFLNEQACLQSLRSLAQQLGDEEGLFVEGLHNKRESIMEFYVPLSIEAEVKG</sequence>
<proteinExistence type="predicted"/>
<keyword evidence="7" id="KW-1185">Reference proteome</keyword>
<accession>A0A419SIW4</accession>
<comment type="caution">
    <text evidence="6">The sequence shown here is derived from an EMBL/GenBank/DDBJ whole genome shotgun (WGS) entry which is preliminary data.</text>
</comment>
<dbReference type="AlphaFoldDB" id="A0A419SIW4"/>
<dbReference type="InterPro" id="IPR039506">
    <property type="entry name" value="SPOB_a"/>
</dbReference>
<dbReference type="InterPro" id="IPR016122">
    <property type="entry name" value="SpoOB_C"/>
</dbReference>
<gene>
    <name evidence="6" type="ORF">BEP19_05630</name>
</gene>
<organism evidence="6 7">
    <name type="scientific">Ammoniphilus oxalaticus</name>
    <dbReference type="NCBI Taxonomy" id="66863"/>
    <lineage>
        <taxon>Bacteria</taxon>
        <taxon>Bacillati</taxon>
        <taxon>Bacillota</taxon>
        <taxon>Bacilli</taxon>
        <taxon>Bacillales</taxon>
        <taxon>Paenibacillaceae</taxon>
        <taxon>Aneurinibacillus group</taxon>
        <taxon>Ammoniphilus</taxon>
    </lineage>
</organism>
<evidence type="ECO:0000259" key="5">
    <source>
        <dbReference type="Pfam" id="PF14689"/>
    </source>
</evidence>
<dbReference type="Pfam" id="PF14689">
    <property type="entry name" value="SPOB_a"/>
    <property type="match status" value="1"/>
</dbReference>
<dbReference type="EMBL" id="MCHY01000008">
    <property type="protein sequence ID" value="RKD23907.1"/>
    <property type="molecule type" value="Genomic_DNA"/>
</dbReference>
<dbReference type="OrthoDB" id="2375606at2"/>
<dbReference type="Pfam" id="PF14682">
    <property type="entry name" value="SPOB_ab"/>
    <property type="match status" value="1"/>
</dbReference>
<dbReference type="Gene3D" id="1.10.287.130">
    <property type="match status" value="1"/>
</dbReference>
<dbReference type="InterPro" id="IPR016120">
    <property type="entry name" value="Sig_transdc_His_kin_SpoOB"/>
</dbReference>
<evidence type="ECO:0000256" key="2">
    <source>
        <dbReference type="ARBA" id="ARBA00022679"/>
    </source>
</evidence>
<evidence type="ECO:0000313" key="7">
    <source>
        <dbReference type="Proteomes" id="UP000284219"/>
    </source>
</evidence>
<feature type="domain" description="Sporulation initiation phosphotransferase B C-terminal" evidence="4">
    <location>
        <begin position="75"/>
        <end position="167"/>
    </location>
</feature>
<name>A0A419SIW4_9BACL</name>
<keyword evidence="3" id="KW-0418">Kinase</keyword>
<evidence type="ECO:0000256" key="3">
    <source>
        <dbReference type="ARBA" id="ARBA00022777"/>
    </source>
</evidence>
<dbReference type="Gene3D" id="3.30.565.30">
    <property type="entry name" value="Sporulation initiation phosphotransferase B (SpoOB), C-terminal domain"/>
    <property type="match status" value="1"/>
</dbReference>
<dbReference type="GO" id="GO:0000155">
    <property type="term" value="F:phosphorelay sensor kinase activity"/>
    <property type="evidence" value="ECO:0007669"/>
    <property type="project" value="InterPro"/>
</dbReference>
<reference evidence="6 7" key="1">
    <citation type="submission" date="2016-08" db="EMBL/GenBank/DDBJ databases">
        <title>Novel Firmicute Genomes.</title>
        <authorList>
            <person name="Poppleton D.I."/>
            <person name="Gribaldo S."/>
        </authorList>
    </citation>
    <scope>NUCLEOTIDE SEQUENCE [LARGE SCALE GENOMIC DNA]</scope>
    <source>
        <strain evidence="6 7">RAOx-1</strain>
    </source>
</reference>